<keyword evidence="4 7" id="KW-0145">Chemotaxis</keyword>
<dbReference type="PANTHER" id="PTHR43484">
    <property type="match status" value="1"/>
</dbReference>
<keyword evidence="9" id="KW-0282">Flagellum</keyword>
<feature type="domain" description="Flagellar motor switch protein FliN-like C-terminal" evidence="8">
    <location>
        <begin position="21"/>
        <end position="90"/>
    </location>
</feature>
<proteinExistence type="inferred from homology"/>
<dbReference type="Proteomes" id="UP000295050">
    <property type="component" value="Unassembled WGS sequence"/>
</dbReference>
<evidence type="ECO:0000313" key="9">
    <source>
        <dbReference type="EMBL" id="TCP61386.1"/>
    </source>
</evidence>
<dbReference type="GO" id="GO:0009425">
    <property type="term" value="C:bacterial-type flagellum basal body"/>
    <property type="evidence" value="ECO:0007669"/>
    <property type="project" value="UniProtKB-SubCell"/>
</dbReference>
<gene>
    <name evidence="9" type="ORF">EV663_105104</name>
</gene>
<evidence type="ECO:0000256" key="4">
    <source>
        <dbReference type="ARBA" id="ARBA00022500"/>
    </source>
</evidence>
<evidence type="ECO:0000256" key="7">
    <source>
        <dbReference type="RuleBase" id="RU362074"/>
    </source>
</evidence>
<keyword evidence="5 7" id="KW-0283">Flagellar rotation</keyword>
<evidence type="ECO:0000313" key="10">
    <source>
        <dbReference type="Proteomes" id="UP000295050"/>
    </source>
</evidence>
<dbReference type="InterPro" id="IPR036429">
    <property type="entry name" value="SpoA-like_sf"/>
</dbReference>
<dbReference type="Pfam" id="PF01052">
    <property type="entry name" value="FliMN_C"/>
    <property type="match status" value="1"/>
</dbReference>
<dbReference type="NCBIfam" id="TIGR02480">
    <property type="entry name" value="fliN"/>
    <property type="match status" value="1"/>
</dbReference>
<comment type="caution">
    <text evidence="9">The sequence shown here is derived from an EMBL/GenBank/DDBJ whole genome shotgun (WGS) entry which is preliminary data.</text>
</comment>
<keyword evidence="3 7" id="KW-1003">Cell membrane</keyword>
<evidence type="ECO:0000256" key="2">
    <source>
        <dbReference type="ARBA" id="ARBA00021897"/>
    </source>
</evidence>
<sequence length="99" mass="10452">MTDAPSESSHDLAPLSGLGPLENIKVKLAVEVGRTEMTIRDILNLKEGSVVELEQLAGDPLDILVNGTPIARGEVVVAGERYGIRFSSIVDPADRVATG</sequence>
<dbReference type="PRINTS" id="PR00956">
    <property type="entry name" value="FLGMOTORFLIN"/>
</dbReference>
<keyword evidence="10" id="KW-1185">Reference proteome</keyword>
<dbReference type="SUPFAM" id="SSF101801">
    <property type="entry name" value="Surface presentation of antigens (SPOA)"/>
    <property type="match status" value="1"/>
</dbReference>
<keyword evidence="6 7" id="KW-0472">Membrane</keyword>
<dbReference type="GO" id="GO:0006935">
    <property type="term" value="P:chemotaxis"/>
    <property type="evidence" value="ECO:0007669"/>
    <property type="project" value="UniProtKB-KW"/>
</dbReference>
<dbReference type="EMBL" id="SLXU01000005">
    <property type="protein sequence ID" value="TCP61386.1"/>
    <property type="molecule type" value="Genomic_DNA"/>
</dbReference>
<comment type="similarity">
    <text evidence="1 7">Belongs to the FliN/MopA/SpaO family.</text>
</comment>
<dbReference type="InterPro" id="IPR051469">
    <property type="entry name" value="FliN/MopA/SpaO"/>
</dbReference>
<dbReference type="InterPro" id="IPR001172">
    <property type="entry name" value="FliN_T3SS_HrcQb"/>
</dbReference>
<evidence type="ECO:0000259" key="8">
    <source>
        <dbReference type="Pfam" id="PF01052"/>
    </source>
</evidence>
<comment type="subcellular location">
    <subcellularLocation>
        <location evidence="7">Cell membrane</location>
        <topology evidence="7">Peripheral membrane protein</topology>
        <orientation evidence="7">Cytoplasmic side</orientation>
    </subcellularLocation>
    <subcellularLocation>
        <location evidence="7">Bacterial flagellum basal body</location>
    </subcellularLocation>
</comment>
<organism evidence="9 10">
    <name type="scientific">Rhodovulum bhavnagarense</name>
    <dbReference type="NCBI Taxonomy" id="992286"/>
    <lineage>
        <taxon>Bacteria</taxon>
        <taxon>Pseudomonadati</taxon>
        <taxon>Pseudomonadota</taxon>
        <taxon>Alphaproteobacteria</taxon>
        <taxon>Rhodobacterales</taxon>
        <taxon>Paracoccaceae</taxon>
        <taxon>Rhodovulum</taxon>
    </lineage>
</organism>
<keyword evidence="9" id="KW-0966">Cell projection</keyword>
<protein>
    <recommendedName>
        <fullName evidence="2 7">Flagellar motor switch protein FliN</fullName>
    </recommendedName>
</protein>
<reference evidence="9 10" key="1">
    <citation type="submission" date="2019-03" db="EMBL/GenBank/DDBJ databases">
        <title>Genomic Encyclopedia of Type Strains, Phase IV (KMG-IV): sequencing the most valuable type-strain genomes for metagenomic binning, comparative biology and taxonomic classification.</title>
        <authorList>
            <person name="Goeker M."/>
        </authorList>
    </citation>
    <scope>NUCLEOTIDE SEQUENCE [LARGE SCALE GENOMIC DNA]</scope>
    <source>
        <strain evidence="9 10">DSM 24766</strain>
    </source>
</reference>
<dbReference type="GO" id="GO:0071973">
    <property type="term" value="P:bacterial-type flagellum-dependent cell motility"/>
    <property type="evidence" value="ECO:0007669"/>
    <property type="project" value="UniProtKB-UniRule"/>
</dbReference>
<evidence type="ECO:0000256" key="1">
    <source>
        <dbReference type="ARBA" id="ARBA00009226"/>
    </source>
</evidence>
<evidence type="ECO:0000256" key="6">
    <source>
        <dbReference type="ARBA" id="ARBA00023136"/>
    </source>
</evidence>
<evidence type="ECO:0000256" key="3">
    <source>
        <dbReference type="ARBA" id="ARBA00022475"/>
    </source>
</evidence>
<dbReference type="PANTHER" id="PTHR43484:SF1">
    <property type="entry name" value="FLAGELLAR MOTOR SWITCH PROTEIN FLIN"/>
    <property type="match status" value="1"/>
</dbReference>
<name>A0A4V2SW80_9RHOB</name>
<dbReference type="RefSeq" id="WP_132951169.1">
    <property type="nucleotide sequence ID" value="NZ_SLXU01000005.1"/>
</dbReference>
<dbReference type="InterPro" id="IPR001543">
    <property type="entry name" value="FliN-like_C"/>
</dbReference>
<dbReference type="GO" id="GO:0005886">
    <property type="term" value="C:plasma membrane"/>
    <property type="evidence" value="ECO:0007669"/>
    <property type="project" value="UniProtKB-SubCell"/>
</dbReference>
<keyword evidence="9" id="KW-0969">Cilium</keyword>
<dbReference type="OrthoDB" id="9790303at2"/>
<dbReference type="GO" id="GO:0003774">
    <property type="term" value="F:cytoskeletal motor activity"/>
    <property type="evidence" value="ECO:0007669"/>
    <property type="project" value="UniProtKB-UniRule"/>
</dbReference>
<comment type="function">
    <text evidence="7">FliN is one of three proteins (FliG, FliN, FliM) that form the rotor-mounted switch complex (C ring), located at the base of the basal body. This complex interacts with the CheY and CheZ chemotaxis proteins, in addition to contacting components of the motor that determine the direction of flagellar rotation.</text>
</comment>
<accession>A0A4V2SW80</accession>
<evidence type="ECO:0000256" key="5">
    <source>
        <dbReference type="ARBA" id="ARBA00022779"/>
    </source>
</evidence>
<dbReference type="Gene3D" id="2.30.330.10">
    <property type="entry name" value="SpoA-like"/>
    <property type="match status" value="1"/>
</dbReference>
<keyword evidence="7" id="KW-0975">Bacterial flagellum</keyword>
<dbReference type="InterPro" id="IPR012826">
    <property type="entry name" value="FliN"/>
</dbReference>
<dbReference type="AlphaFoldDB" id="A0A4V2SW80"/>